<dbReference type="InterPro" id="IPR013750">
    <property type="entry name" value="GHMP_kinase_C_dom"/>
</dbReference>
<keyword evidence="7 9" id="KW-0067">ATP-binding</keyword>
<dbReference type="Pfam" id="PF08544">
    <property type="entry name" value="GHMP_kinases_C"/>
    <property type="match status" value="1"/>
</dbReference>
<feature type="binding site" evidence="9">
    <location>
        <begin position="90"/>
        <end position="100"/>
    </location>
    <ligand>
        <name>ATP</name>
        <dbReference type="ChEBI" id="CHEBI:30616"/>
    </ligand>
</feature>
<dbReference type="PANTHER" id="PTHR43527:SF2">
    <property type="entry name" value="4-DIPHOSPHOCYTIDYL-2-C-METHYL-D-ERYTHRITOL KINASE, CHLOROPLASTIC"/>
    <property type="match status" value="1"/>
</dbReference>
<keyword evidence="9" id="KW-0414">Isoprene biosynthesis</keyword>
<evidence type="ECO:0000313" key="12">
    <source>
        <dbReference type="EMBL" id="HCW92393.1"/>
    </source>
</evidence>
<evidence type="ECO:0000259" key="11">
    <source>
        <dbReference type="Pfam" id="PF08544"/>
    </source>
</evidence>
<gene>
    <name evidence="9 12" type="primary">ispE</name>
    <name evidence="12" type="ORF">DHM44_01790</name>
</gene>
<evidence type="ECO:0000256" key="8">
    <source>
        <dbReference type="ARBA" id="ARBA00032554"/>
    </source>
</evidence>
<dbReference type="EC" id="2.7.1.148" evidence="2 9"/>
<evidence type="ECO:0000256" key="4">
    <source>
        <dbReference type="ARBA" id="ARBA00022679"/>
    </source>
</evidence>
<dbReference type="GO" id="GO:0005524">
    <property type="term" value="F:ATP binding"/>
    <property type="evidence" value="ECO:0007669"/>
    <property type="project" value="UniProtKB-UniRule"/>
</dbReference>
<sequence length="281" mass="31631">MLIRAYAKVNLFLKILNKRQDGFHNIESLMSPVNLFDLLRVQKSRQFRITCNDKTIPVDENNIISKTFALVQKKYNLKHLVDVSLYKNIPSGAGLGGGSSNAAAFLQILNEIFSLKMSFDEKVDIMSKVGSDTVFFLYNQPAFVRGRGEIVDKTAVLPSFYVLLVKPPVTISTSSVYSDKNLTLTPYNTVSNMHPVLNYTDVLDSVDNSLQSVVFKRCPETYLIKEKMLALNADAALLSGSGATVFGIYSSKKYLNKAYDYFKIFNKSYFVYKTENINNVI</sequence>
<dbReference type="InterPro" id="IPR004424">
    <property type="entry name" value="IspE"/>
</dbReference>
<dbReference type="Gene3D" id="3.30.70.890">
    <property type="entry name" value="GHMP kinase, C-terminal domain"/>
    <property type="match status" value="1"/>
</dbReference>
<dbReference type="EMBL" id="DPPF01000039">
    <property type="protein sequence ID" value="HCW92393.1"/>
    <property type="molecule type" value="Genomic_DNA"/>
</dbReference>
<feature type="domain" description="GHMP kinase C-terminal" evidence="11">
    <location>
        <begin position="208"/>
        <end position="264"/>
    </location>
</feature>
<feature type="active site" evidence="9">
    <location>
        <position position="8"/>
    </location>
</feature>
<organism evidence="12 13">
    <name type="scientific">Flexistipes sinusarabici</name>
    <dbReference type="NCBI Taxonomy" id="2352"/>
    <lineage>
        <taxon>Bacteria</taxon>
        <taxon>Pseudomonadati</taxon>
        <taxon>Deferribacterota</taxon>
        <taxon>Deferribacteres</taxon>
        <taxon>Deferribacterales</taxon>
        <taxon>Flexistipitaceae</taxon>
        <taxon>Flexistipes</taxon>
    </lineage>
</organism>
<comment type="catalytic activity">
    <reaction evidence="9">
        <text>4-CDP-2-C-methyl-D-erythritol + ATP = 4-CDP-2-C-methyl-D-erythritol 2-phosphate + ADP + H(+)</text>
        <dbReference type="Rhea" id="RHEA:18437"/>
        <dbReference type="ChEBI" id="CHEBI:15378"/>
        <dbReference type="ChEBI" id="CHEBI:30616"/>
        <dbReference type="ChEBI" id="CHEBI:57823"/>
        <dbReference type="ChEBI" id="CHEBI:57919"/>
        <dbReference type="ChEBI" id="CHEBI:456216"/>
        <dbReference type="EC" id="2.7.1.148"/>
    </reaction>
</comment>
<evidence type="ECO:0000256" key="3">
    <source>
        <dbReference type="ARBA" id="ARBA00017473"/>
    </source>
</evidence>
<comment type="caution">
    <text evidence="12">The sequence shown here is derived from an EMBL/GenBank/DDBJ whole genome shotgun (WGS) entry which is preliminary data.</text>
</comment>
<dbReference type="SUPFAM" id="SSF55060">
    <property type="entry name" value="GHMP Kinase, C-terminal domain"/>
    <property type="match status" value="1"/>
</dbReference>
<dbReference type="UniPathway" id="UPA00056">
    <property type="reaction ID" value="UER00094"/>
</dbReference>
<dbReference type="GO" id="GO:0016114">
    <property type="term" value="P:terpenoid biosynthetic process"/>
    <property type="evidence" value="ECO:0007669"/>
    <property type="project" value="UniProtKB-UniRule"/>
</dbReference>
<dbReference type="Proteomes" id="UP000262325">
    <property type="component" value="Unassembled WGS sequence"/>
</dbReference>
<dbReference type="AlphaFoldDB" id="A0A3D5Q9J3"/>
<feature type="domain" description="GHMP kinase N-terminal" evidence="10">
    <location>
        <begin position="62"/>
        <end position="139"/>
    </location>
</feature>
<dbReference type="GO" id="GO:0019288">
    <property type="term" value="P:isopentenyl diphosphate biosynthetic process, methylerythritol 4-phosphate pathway"/>
    <property type="evidence" value="ECO:0007669"/>
    <property type="project" value="UniProtKB-UniRule"/>
</dbReference>
<name>A0A3D5Q9J3_FLESI</name>
<evidence type="ECO:0000256" key="9">
    <source>
        <dbReference type="HAMAP-Rule" id="MF_00061"/>
    </source>
</evidence>
<dbReference type="Pfam" id="PF00288">
    <property type="entry name" value="GHMP_kinases_N"/>
    <property type="match status" value="1"/>
</dbReference>
<keyword evidence="5 9" id="KW-0547">Nucleotide-binding</keyword>
<keyword evidence="4 9" id="KW-0808">Transferase</keyword>
<evidence type="ECO:0000256" key="6">
    <source>
        <dbReference type="ARBA" id="ARBA00022777"/>
    </source>
</evidence>
<dbReference type="SUPFAM" id="SSF54211">
    <property type="entry name" value="Ribosomal protein S5 domain 2-like"/>
    <property type="match status" value="1"/>
</dbReference>
<dbReference type="Gene3D" id="3.30.230.10">
    <property type="match status" value="1"/>
</dbReference>
<dbReference type="InterPro" id="IPR006204">
    <property type="entry name" value="GHMP_kinase_N_dom"/>
</dbReference>
<comment type="pathway">
    <text evidence="9">Isoprenoid biosynthesis; isopentenyl diphosphate biosynthesis via DXP pathway; isopentenyl diphosphate from 1-deoxy-D-xylulose 5-phosphate: step 3/6.</text>
</comment>
<comment type="similarity">
    <text evidence="1 9">Belongs to the GHMP kinase family. IspE subfamily.</text>
</comment>
<dbReference type="InterPro" id="IPR036554">
    <property type="entry name" value="GHMP_kinase_C_sf"/>
</dbReference>
<dbReference type="NCBIfam" id="TIGR00154">
    <property type="entry name" value="ispE"/>
    <property type="match status" value="1"/>
</dbReference>
<proteinExistence type="inferred from homology"/>
<dbReference type="InterPro" id="IPR020568">
    <property type="entry name" value="Ribosomal_Su5_D2-typ_SF"/>
</dbReference>
<evidence type="ECO:0000259" key="10">
    <source>
        <dbReference type="Pfam" id="PF00288"/>
    </source>
</evidence>
<evidence type="ECO:0000256" key="1">
    <source>
        <dbReference type="ARBA" id="ARBA00009684"/>
    </source>
</evidence>
<dbReference type="HAMAP" id="MF_00061">
    <property type="entry name" value="IspE"/>
    <property type="match status" value="1"/>
</dbReference>
<keyword evidence="6 9" id="KW-0418">Kinase</keyword>
<protein>
    <recommendedName>
        <fullName evidence="3 9">4-diphosphocytidyl-2-C-methyl-D-erythritol kinase</fullName>
        <shortName evidence="9">CMK</shortName>
        <ecNumber evidence="2 9">2.7.1.148</ecNumber>
    </recommendedName>
    <alternativeName>
        <fullName evidence="8 9">4-(cytidine-5'-diphospho)-2-C-methyl-D-erythritol kinase</fullName>
    </alternativeName>
</protein>
<evidence type="ECO:0000256" key="5">
    <source>
        <dbReference type="ARBA" id="ARBA00022741"/>
    </source>
</evidence>
<dbReference type="PANTHER" id="PTHR43527">
    <property type="entry name" value="4-DIPHOSPHOCYTIDYL-2-C-METHYL-D-ERYTHRITOL KINASE, CHLOROPLASTIC"/>
    <property type="match status" value="1"/>
</dbReference>
<reference evidence="12 13" key="1">
    <citation type="journal article" date="2018" name="Nat. Biotechnol.">
        <title>A standardized bacterial taxonomy based on genome phylogeny substantially revises the tree of life.</title>
        <authorList>
            <person name="Parks D.H."/>
            <person name="Chuvochina M."/>
            <person name="Waite D.W."/>
            <person name="Rinke C."/>
            <person name="Skarshewski A."/>
            <person name="Chaumeil P.A."/>
            <person name="Hugenholtz P."/>
        </authorList>
    </citation>
    <scope>NUCLEOTIDE SEQUENCE [LARGE SCALE GENOMIC DNA]</scope>
    <source>
        <strain evidence="12">UBA8672</strain>
    </source>
</reference>
<feature type="active site" evidence="9">
    <location>
        <position position="132"/>
    </location>
</feature>
<comment type="function">
    <text evidence="9">Catalyzes the phosphorylation of the position 2 hydroxy group of 4-diphosphocytidyl-2C-methyl-D-erythritol.</text>
</comment>
<dbReference type="PIRSF" id="PIRSF010376">
    <property type="entry name" value="IspE"/>
    <property type="match status" value="1"/>
</dbReference>
<evidence type="ECO:0000313" key="13">
    <source>
        <dbReference type="Proteomes" id="UP000262325"/>
    </source>
</evidence>
<evidence type="ECO:0000256" key="2">
    <source>
        <dbReference type="ARBA" id="ARBA00012052"/>
    </source>
</evidence>
<accession>A0A3D5Q9J3</accession>
<evidence type="ECO:0000256" key="7">
    <source>
        <dbReference type="ARBA" id="ARBA00022840"/>
    </source>
</evidence>
<dbReference type="InterPro" id="IPR014721">
    <property type="entry name" value="Ribsml_uS5_D2-typ_fold_subgr"/>
</dbReference>
<dbReference type="GO" id="GO:0050515">
    <property type="term" value="F:4-(cytidine 5'-diphospho)-2-C-methyl-D-erythritol kinase activity"/>
    <property type="evidence" value="ECO:0007669"/>
    <property type="project" value="UniProtKB-UniRule"/>
</dbReference>